<sequence>MDITVEELKQRIDAGEKVNLLDVREEYEFEDQNLGGKLIPLGELPDRLEEIEGWKDQEVLVHCRSGARSARAKSFMESQGFQNVRNVTGGILAWNELG</sequence>
<dbReference type="AlphaFoldDB" id="A0A1I5NRY2"/>
<dbReference type="Proteomes" id="UP000199306">
    <property type="component" value="Unassembled WGS sequence"/>
</dbReference>
<dbReference type="SUPFAM" id="SSF52821">
    <property type="entry name" value="Rhodanese/Cell cycle control phosphatase"/>
    <property type="match status" value="1"/>
</dbReference>
<evidence type="ECO:0000313" key="3">
    <source>
        <dbReference type="Proteomes" id="UP000199306"/>
    </source>
</evidence>
<dbReference type="STRING" id="1079859.SAMN04515674_10289"/>
<dbReference type="InterPro" id="IPR036873">
    <property type="entry name" value="Rhodanese-like_dom_sf"/>
</dbReference>
<dbReference type="SMART" id="SM00450">
    <property type="entry name" value="RHOD"/>
    <property type="match status" value="1"/>
</dbReference>
<dbReference type="PANTHER" id="PTHR43031">
    <property type="entry name" value="FAD-DEPENDENT OXIDOREDUCTASE"/>
    <property type="match status" value="1"/>
</dbReference>
<protein>
    <submittedName>
        <fullName evidence="2">Rhodanese-related sulfurtransferase</fullName>
    </submittedName>
</protein>
<accession>A0A1I5NRY2</accession>
<dbReference type="PROSITE" id="PS50206">
    <property type="entry name" value="RHODANESE_3"/>
    <property type="match status" value="1"/>
</dbReference>
<dbReference type="GO" id="GO:0016740">
    <property type="term" value="F:transferase activity"/>
    <property type="evidence" value="ECO:0007669"/>
    <property type="project" value="UniProtKB-KW"/>
</dbReference>
<dbReference type="RefSeq" id="WP_092012302.1">
    <property type="nucleotide sequence ID" value="NZ_FOXH01000002.1"/>
</dbReference>
<keyword evidence="2" id="KW-0808">Transferase</keyword>
<dbReference type="Pfam" id="PF00581">
    <property type="entry name" value="Rhodanese"/>
    <property type="match status" value="1"/>
</dbReference>
<dbReference type="CDD" id="cd00158">
    <property type="entry name" value="RHOD"/>
    <property type="match status" value="1"/>
</dbReference>
<evidence type="ECO:0000259" key="1">
    <source>
        <dbReference type="PROSITE" id="PS50206"/>
    </source>
</evidence>
<dbReference type="EMBL" id="FOXH01000002">
    <property type="protein sequence ID" value="SFP24542.1"/>
    <property type="molecule type" value="Genomic_DNA"/>
</dbReference>
<dbReference type="OrthoDB" id="9808735at2"/>
<keyword evidence="3" id="KW-1185">Reference proteome</keyword>
<name>A0A1I5NRY2_9BACT</name>
<gene>
    <name evidence="2" type="ORF">SAMN04515674_10289</name>
</gene>
<dbReference type="Gene3D" id="3.40.250.10">
    <property type="entry name" value="Rhodanese-like domain"/>
    <property type="match status" value="1"/>
</dbReference>
<reference evidence="2 3" key="1">
    <citation type="submission" date="2016-10" db="EMBL/GenBank/DDBJ databases">
        <authorList>
            <person name="de Groot N.N."/>
        </authorList>
    </citation>
    <scope>NUCLEOTIDE SEQUENCE [LARGE SCALE GENOMIC DNA]</scope>
    <source>
        <strain evidence="3">E92,LMG 26720,CCM 7988</strain>
    </source>
</reference>
<organism evidence="2 3">
    <name type="scientific">Pseudarcicella hirudinis</name>
    <dbReference type="NCBI Taxonomy" id="1079859"/>
    <lineage>
        <taxon>Bacteria</taxon>
        <taxon>Pseudomonadati</taxon>
        <taxon>Bacteroidota</taxon>
        <taxon>Cytophagia</taxon>
        <taxon>Cytophagales</taxon>
        <taxon>Flectobacillaceae</taxon>
        <taxon>Pseudarcicella</taxon>
    </lineage>
</organism>
<dbReference type="InterPro" id="IPR050229">
    <property type="entry name" value="GlpE_sulfurtransferase"/>
</dbReference>
<dbReference type="InterPro" id="IPR001763">
    <property type="entry name" value="Rhodanese-like_dom"/>
</dbReference>
<proteinExistence type="predicted"/>
<dbReference type="PANTHER" id="PTHR43031:SF17">
    <property type="entry name" value="SULFURTRANSFERASE YTWF-RELATED"/>
    <property type="match status" value="1"/>
</dbReference>
<evidence type="ECO:0000313" key="2">
    <source>
        <dbReference type="EMBL" id="SFP24542.1"/>
    </source>
</evidence>
<feature type="domain" description="Rhodanese" evidence="1">
    <location>
        <begin position="14"/>
        <end position="96"/>
    </location>
</feature>